<dbReference type="Proteomes" id="UP000663861">
    <property type="component" value="Unassembled WGS sequence"/>
</dbReference>
<reference evidence="1" key="1">
    <citation type="submission" date="2021-01" db="EMBL/GenBank/DDBJ databases">
        <authorList>
            <person name="Kaushik A."/>
        </authorList>
    </citation>
    <scope>NUCLEOTIDE SEQUENCE</scope>
    <source>
        <strain evidence="1">AG4-RS23</strain>
    </source>
</reference>
<evidence type="ECO:0000313" key="1">
    <source>
        <dbReference type="EMBL" id="CAE6443855.1"/>
    </source>
</evidence>
<dbReference type="EMBL" id="CAJMWY010000691">
    <property type="protein sequence ID" value="CAE6443855.1"/>
    <property type="molecule type" value="Genomic_DNA"/>
</dbReference>
<accession>A0A8H3AYX2</accession>
<organism evidence="1 2">
    <name type="scientific">Rhizoctonia solani</name>
    <dbReference type="NCBI Taxonomy" id="456999"/>
    <lineage>
        <taxon>Eukaryota</taxon>
        <taxon>Fungi</taxon>
        <taxon>Dikarya</taxon>
        <taxon>Basidiomycota</taxon>
        <taxon>Agaricomycotina</taxon>
        <taxon>Agaricomycetes</taxon>
        <taxon>Cantharellales</taxon>
        <taxon>Ceratobasidiaceae</taxon>
        <taxon>Rhizoctonia</taxon>
    </lineage>
</organism>
<name>A0A8H3AYX2_9AGAM</name>
<protein>
    <submittedName>
        <fullName evidence="1">Uncharacterized protein</fullName>
    </submittedName>
</protein>
<comment type="caution">
    <text evidence="1">The sequence shown here is derived from an EMBL/GenBank/DDBJ whole genome shotgun (WGS) entry which is preliminary data.</text>
</comment>
<dbReference type="AlphaFoldDB" id="A0A8H3AYX2"/>
<sequence length="209" mass="24138">MAPDLEEMLPPVLELTLGALWRAIIAGEKLSLLLGSVQATFNHFKKLLKFRKRTTVNPSNTQKILASLVKSDLVSLTVMILLRLEPVTVVPGPGHYPSHQVICLIEGLFNRIYMEYYGHLLEENFRRCTPDLIKVREQLITLECFESNNKSNGSQQRRKHYHECKETWDRIIKAVEQVKNIDASTESWRWCQFPRCSNPYGIYEKGASY</sequence>
<gene>
    <name evidence="1" type="ORF">RDB_LOCUS44442</name>
</gene>
<proteinExistence type="predicted"/>
<feature type="non-terminal residue" evidence="1">
    <location>
        <position position="1"/>
    </location>
</feature>
<evidence type="ECO:0000313" key="2">
    <source>
        <dbReference type="Proteomes" id="UP000663861"/>
    </source>
</evidence>